<dbReference type="InterPro" id="IPR026030">
    <property type="entry name" value="Pur-cyt_permease_Fcy2/21/22"/>
</dbReference>
<gene>
    <name evidence="3" type="ORF">M422DRAFT_251952</name>
</gene>
<feature type="transmembrane region" description="Helical" evidence="2">
    <location>
        <begin position="87"/>
        <end position="106"/>
    </location>
</feature>
<dbReference type="EMBL" id="KN837116">
    <property type="protein sequence ID" value="KIJ44657.1"/>
    <property type="molecule type" value="Genomic_DNA"/>
</dbReference>
<proteinExistence type="predicted"/>
<keyword evidence="2" id="KW-0472">Membrane</keyword>
<dbReference type="GO" id="GO:0022857">
    <property type="term" value="F:transmembrane transporter activity"/>
    <property type="evidence" value="ECO:0007669"/>
    <property type="project" value="InterPro"/>
</dbReference>
<keyword evidence="4" id="KW-1185">Reference proteome</keyword>
<sequence length="214" mass="23108">MSDISNEKVGYFDTGDVEFAAKGGMKERVLRAASVETQGIDRVPEDEREGTHSLGVFTLWMSVFISLTAIPLGMLGQQTFTLTFNHTVAAAVGFAVTGRCCVGFISTLRLQLGMGKMVIARCACLILFLNCQTDYARIYLGFSVIAVILAGQVLHNLNKGLLLAVGVVIIGLTSVSVCFFGYVSGLRYINVTHDWPIIIDTTYYTTTNATPGSS</sequence>
<evidence type="ECO:0000313" key="3">
    <source>
        <dbReference type="EMBL" id="KIJ44657.1"/>
    </source>
</evidence>
<evidence type="ECO:0000256" key="2">
    <source>
        <dbReference type="SAM" id="Phobius"/>
    </source>
</evidence>
<organism evidence="3 4">
    <name type="scientific">Sphaerobolus stellatus (strain SS14)</name>
    <dbReference type="NCBI Taxonomy" id="990650"/>
    <lineage>
        <taxon>Eukaryota</taxon>
        <taxon>Fungi</taxon>
        <taxon>Dikarya</taxon>
        <taxon>Basidiomycota</taxon>
        <taxon>Agaricomycotina</taxon>
        <taxon>Agaricomycetes</taxon>
        <taxon>Phallomycetidae</taxon>
        <taxon>Geastrales</taxon>
        <taxon>Sphaerobolaceae</taxon>
        <taxon>Sphaerobolus</taxon>
    </lineage>
</organism>
<dbReference type="HOGENOM" id="CLU_1289672_0_0_1"/>
<dbReference type="PANTHER" id="PTHR31806">
    <property type="entry name" value="PURINE-CYTOSINE PERMEASE FCY2-RELATED"/>
    <property type="match status" value="1"/>
</dbReference>
<feature type="transmembrane region" description="Helical" evidence="2">
    <location>
        <begin position="138"/>
        <end position="155"/>
    </location>
</feature>
<dbReference type="GO" id="GO:0005886">
    <property type="term" value="C:plasma membrane"/>
    <property type="evidence" value="ECO:0007669"/>
    <property type="project" value="TreeGrafter"/>
</dbReference>
<keyword evidence="1" id="KW-0813">Transport</keyword>
<reference evidence="3 4" key="1">
    <citation type="submission" date="2014-06" db="EMBL/GenBank/DDBJ databases">
        <title>Evolutionary Origins and Diversification of the Mycorrhizal Mutualists.</title>
        <authorList>
            <consortium name="DOE Joint Genome Institute"/>
            <consortium name="Mycorrhizal Genomics Consortium"/>
            <person name="Kohler A."/>
            <person name="Kuo A."/>
            <person name="Nagy L.G."/>
            <person name="Floudas D."/>
            <person name="Copeland A."/>
            <person name="Barry K.W."/>
            <person name="Cichocki N."/>
            <person name="Veneault-Fourrey C."/>
            <person name="LaButti K."/>
            <person name="Lindquist E.A."/>
            <person name="Lipzen A."/>
            <person name="Lundell T."/>
            <person name="Morin E."/>
            <person name="Murat C."/>
            <person name="Riley R."/>
            <person name="Ohm R."/>
            <person name="Sun H."/>
            <person name="Tunlid A."/>
            <person name="Henrissat B."/>
            <person name="Grigoriev I.V."/>
            <person name="Hibbett D.S."/>
            <person name="Martin F."/>
        </authorList>
    </citation>
    <scope>NUCLEOTIDE SEQUENCE [LARGE SCALE GENOMIC DNA]</scope>
    <source>
        <strain evidence="3 4">SS14</strain>
    </source>
</reference>
<dbReference type="Proteomes" id="UP000054279">
    <property type="component" value="Unassembled WGS sequence"/>
</dbReference>
<dbReference type="AlphaFoldDB" id="A0A0C9VQP3"/>
<accession>A0A0C9VQP3</accession>
<dbReference type="PANTHER" id="PTHR31806:SF1">
    <property type="entry name" value="PURINE-CYTOSINE PERMEASE FCY2-RELATED"/>
    <property type="match status" value="1"/>
</dbReference>
<name>A0A0C9VQP3_SPHS4</name>
<feature type="transmembrane region" description="Helical" evidence="2">
    <location>
        <begin position="54"/>
        <end position="75"/>
    </location>
</feature>
<evidence type="ECO:0000313" key="4">
    <source>
        <dbReference type="Proteomes" id="UP000054279"/>
    </source>
</evidence>
<keyword evidence="2" id="KW-0812">Transmembrane</keyword>
<feature type="transmembrane region" description="Helical" evidence="2">
    <location>
        <begin position="161"/>
        <end position="183"/>
    </location>
</feature>
<evidence type="ECO:0000256" key="1">
    <source>
        <dbReference type="ARBA" id="ARBA00022448"/>
    </source>
</evidence>
<keyword evidence="2" id="KW-1133">Transmembrane helix</keyword>
<protein>
    <submittedName>
        <fullName evidence="3">Uncharacterized protein</fullName>
    </submittedName>
</protein>